<dbReference type="SUPFAM" id="SSF50494">
    <property type="entry name" value="Trypsin-like serine proteases"/>
    <property type="match status" value="1"/>
</dbReference>
<dbReference type="Gene3D" id="2.40.10.10">
    <property type="entry name" value="Trypsin-like serine proteases"/>
    <property type="match status" value="2"/>
</dbReference>
<protein>
    <recommendedName>
        <fullName evidence="3">Serine protease</fullName>
    </recommendedName>
</protein>
<keyword evidence="1" id="KW-0732">Signal</keyword>
<feature type="signal peptide" evidence="1">
    <location>
        <begin position="1"/>
        <end position="24"/>
    </location>
</feature>
<dbReference type="PROSITE" id="PS51257">
    <property type="entry name" value="PROKAR_LIPOPROTEIN"/>
    <property type="match status" value="1"/>
</dbReference>
<dbReference type="EMBL" id="AP035787">
    <property type="protein sequence ID" value="BFO76263.1"/>
    <property type="molecule type" value="Genomic_DNA"/>
</dbReference>
<name>A0AB33J2U3_9BACT</name>
<dbReference type="InterPro" id="IPR043504">
    <property type="entry name" value="Peptidase_S1_PA_chymotrypsin"/>
</dbReference>
<evidence type="ECO:0000256" key="1">
    <source>
        <dbReference type="SAM" id="SignalP"/>
    </source>
</evidence>
<reference evidence="2" key="1">
    <citation type="submission" date="2024-07" db="EMBL/GenBank/DDBJ databases">
        <title>Complete genome sequence of Prevotella sp. YM-2024 GTC17259.</title>
        <authorList>
            <person name="Hayashi M."/>
            <person name="Muto Y."/>
            <person name="Tanaka K."/>
            <person name="Niwa H."/>
        </authorList>
    </citation>
    <scope>NUCLEOTIDE SEQUENCE</scope>
    <source>
        <strain evidence="2">GTC17259</strain>
    </source>
</reference>
<accession>A0AB33J2U3</accession>
<dbReference type="PANTHER" id="PTHR43019:SF23">
    <property type="entry name" value="PROTEASE DO-LIKE 5, CHLOROPLASTIC"/>
    <property type="match status" value="1"/>
</dbReference>
<evidence type="ECO:0000313" key="2">
    <source>
        <dbReference type="EMBL" id="BFO76263.1"/>
    </source>
</evidence>
<dbReference type="AlphaFoldDB" id="A0AB33J2U3"/>
<dbReference type="InterPro" id="IPR009003">
    <property type="entry name" value="Peptidase_S1_PA"/>
</dbReference>
<dbReference type="PANTHER" id="PTHR43019">
    <property type="entry name" value="SERINE ENDOPROTEASE DEGS"/>
    <property type="match status" value="1"/>
</dbReference>
<gene>
    <name evidence="2" type="ORF">GTC17259_13130</name>
</gene>
<organism evidence="2">
    <name type="scientific">Prevotella sp. GTC17259</name>
    <dbReference type="NCBI Taxonomy" id="3236795"/>
    <lineage>
        <taxon>Bacteria</taxon>
        <taxon>Pseudomonadati</taxon>
        <taxon>Bacteroidota</taxon>
        <taxon>Bacteroidia</taxon>
        <taxon>Bacteroidales</taxon>
        <taxon>Prevotellaceae</taxon>
        <taxon>Prevotella</taxon>
    </lineage>
</organism>
<sequence length="401" mass="44648">MRKTLYLLLLIALFFSSCNTQKTAEELFEQDKSGVVMVINRFYYEIEISNGEKLYFTGLDENGNLANVTAQLADIKGKEGMLTGTGFFIDKQGTLLTNRHVVGTDIDENAVKQGLSRAIEQLAYYYQQYAGELQTQYDQLEASKSYNVETDIWGNETTTSEQQNAEIETQQAELSNKYNQLQGLIAYLTGGGVDINHVKIKVAVQLGVAYNGDNVSNPYGLISKNPCRLVNISTSYHDRMRVKGMDKYEINAACQNPDDADLAIIRLSNNMTPESAYVFHFIGDQPQDTSILDFLKKEKSNKDLKIDQQLYMIGYNAGPTLAGNDQRIQAQLTSGKITQTTDGVRLLYSIPTVQGSSGSPVINEDGDVVAVNFAKLAVSDNFNFGIPIQKIRKFMGYRKSL</sequence>
<evidence type="ECO:0008006" key="3">
    <source>
        <dbReference type="Google" id="ProtNLM"/>
    </source>
</evidence>
<feature type="chain" id="PRO_5044298569" description="Serine protease" evidence="1">
    <location>
        <begin position="25"/>
        <end position="401"/>
    </location>
</feature>
<dbReference type="Pfam" id="PF13365">
    <property type="entry name" value="Trypsin_2"/>
    <property type="match status" value="1"/>
</dbReference>
<proteinExistence type="predicted"/>